<keyword evidence="3" id="KW-0804">Transcription</keyword>
<dbReference type="EMBL" id="BMJJ01000014">
    <property type="protein sequence ID" value="GGD37302.1"/>
    <property type="molecule type" value="Genomic_DNA"/>
</dbReference>
<protein>
    <recommendedName>
        <fullName evidence="4">GntR C-terminal domain-containing protein</fullName>
    </recommendedName>
</protein>
<reference evidence="5" key="1">
    <citation type="journal article" date="2014" name="Int. J. Syst. Evol. Microbiol.">
        <title>Complete genome sequence of Corynebacterium casei LMG S-19264T (=DSM 44701T), isolated from a smear-ripened cheese.</title>
        <authorList>
            <consortium name="US DOE Joint Genome Institute (JGI-PGF)"/>
            <person name="Walter F."/>
            <person name="Albersmeier A."/>
            <person name="Kalinowski J."/>
            <person name="Ruckert C."/>
        </authorList>
    </citation>
    <scope>NUCLEOTIDE SEQUENCE</scope>
    <source>
        <strain evidence="5">CGMCC 1.15493</strain>
    </source>
</reference>
<accession>A0A916YAV8</accession>
<evidence type="ECO:0000256" key="2">
    <source>
        <dbReference type="ARBA" id="ARBA00023125"/>
    </source>
</evidence>
<dbReference type="SUPFAM" id="SSF48008">
    <property type="entry name" value="GntR ligand-binding domain-like"/>
    <property type="match status" value="1"/>
</dbReference>
<feature type="domain" description="GntR C-terminal" evidence="4">
    <location>
        <begin position="11"/>
        <end position="140"/>
    </location>
</feature>
<dbReference type="Gene3D" id="1.20.120.530">
    <property type="entry name" value="GntR ligand-binding domain-like"/>
    <property type="match status" value="1"/>
</dbReference>
<evidence type="ECO:0000256" key="1">
    <source>
        <dbReference type="ARBA" id="ARBA00023015"/>
    </source>
</evidence>
<keyword evidence="2" id="KW-0238">DNA-binding</keyword>
<keyword evidence="1" id="KW-0805">Transcription regulation</keyword>
<evidence type="ECO:0000256" key="3">
    <source>
        <dbReference type="ARBA" id="ARBA00023163"/>
    </source>
</evidence>
<dbReference type="GO" id="GO:0003677">
    <property type="term" value="F:DNA binding"/>
    <property type="evidence" value="ECO:0007669"/>
    <property type="project" value="UniProtKB-KW"/>
</dbReference>
<dbReference type="SMART" id="SM00895">
    <property type="entry name" value="FCD"/>
    <property type="match status" value="1"/>
</dbReference>
<keyword evidence="6" id="KW-1185">Reference proteome</keyword>
<gene>
    <name evidence="5" type="ORF">GCM10011335_45130</name>
</gene>
<dbReference type="PANTHER" id="PTHR43537:SF5">
    <property type="entry name" value="UXU OPERON TRANSCRIPTIONAL REGULATOR"/>
    <property type="match status" value="1"/>
</dbReference>
<comment type="caution">
    <text evidence="5">The sequence shown here is derived from an EMBL/GenBank/DDBJ whole genome shotgun (WGS) entry which is preliminary data.</text>
</comment>
<reference evidence="5" key="2">
    <citation type="submission" date="2020-09" db="EMBL/GenBank/DDBJ databases">
        <authorList>
            <person name="Sun Q."/>
            <person name="Zhou Y."/>
        </authorList>
    </citation>
    <scope>NUCLEOTIDE SEQUENCE</scope>
    <source>
        <strain evidence="5">CGMCC 1.15493</strain>
    </source>
</reference>
<sequence length="148" mass="16638">MVLAEMASPADIIDARLLLEPGIAAAAAEKASDGDLARLREYAERTLRATDWQMYEVADNAFHTGIARSTGNPLAIAFLGVLSAVRSRVRWQREHDLTFRRDRGKEYTEQQGRMHAAILDAMEARDPERAYRAMDAHLRAVREVMVVD</sequence>
<evidence type="ECO:0000259" key="4">
    <source>
        <dbReference type="SMART" id="SM00895"/>
    </source>
</evidence>
<name>A0A916YAV8_9HYPH</name>
<dbReference type="Pfam" id="PF07729">
    <property type="entry name" value="FCD"/>
    <property type="match status" value="1"/>
</dbReference>
<dbReference type="InterPro" id="IPR011711">
    <property type="entry name" value="GntR_C"/>
</dbReference>
<proteinExistence type="predicted"/>
<dbReference type="InterPro" id="IPR008920">
    <property type="entry name" value="TF_FadR/GntR_C"/>
</dbReference>
<dbReference type="PANTHER" id="PTHR43537">
    <property type="entry name" value="TRANSCRIPTIONAL REGULATOR, GNTR FAMILY"/>
    <property type="match status" value="1"/>
</dbReference>
<dbReference type="Proteomes" id="UP000613160">
    <property type="component" value="Unassembled WGS sequence"/>
</dbReference>
<evidence type="ECO:0000313" key="6">
    <source>
        <dbReference type="Proteomes" id="UP000613160"/>
    </source>
</evidence>
<dbReference type="AlphaFoldDB" id="A0A916YAV8"/>
<organism evidence="5 6">
    <name type="scientific">Aureimonas glaciei</name>
    <dbReference type="NCBI Taxonomy" id="1776957"/>
    <lineage>
        <taxon>Bacteria</taxon>
        <taxon>Pseudomonadati</taxon>
        <taxon>Pseudomonadota</taxon>
        <taxon>Alphaproteobacteria</taxon>
        <taxon>Hyphomicrobiales</taxon>
        <taxon>Aurantimonadaceae</taxon>
        <taxon>Aureimonas</taxon>
    </lineage>
</organism>
<evidence type="ECO:0000313" key="5">
    <source>
        <dbReference type="EMBL" id="GGD37302.1"/>
    </source>
</evidence>